<dbReference type="Gene3D" id="3.70.10.10">
    <property type="match status" value="1"/>
</dbReference>
<evidence type="ECO:0000313" key="3">
    <source>
        <dbReference type="Proteomes" id="UP000298663"/>
    </source>
</evidence>
<keyword evidence="3" id="KW-1185">Reference proteome</keyword>
<accession>A0A4U5M621</accession>
<dbReference type="AlphaFoldDB" id="A0A4U5M621"/>
<comment type="caution">
    <text evidence="2">The sequence shown here is derived from an EMBL/GenBank/DDBJ whole genome shotgun (WGS) entry which is preliminary data.</text>
</comment>
<dbReference type="GO" id="GO:0006281">
    <property type="term" value="P:DNA repair"/>
    <property type="evidence" value="ECO:0007669"/>
    <property type="project" value="TreeGrafter"/>
</dbReference>
<evidence type="ECO:0000256" key="1">
    <source>
        <dbReference type="SAM" id="MobiDB-lite"/>
    </source>
</evidence>
<dbReference type="GO" id="GO:0071479">
    <property type="term" value="P:cellular response to ionizing radiation"/>
    <property type="evidence" value="ECO:0007669"/>
    <property type="project" value="TreeGrafter"/>
</dbReference>
<reference evidence="2 3" key="2">
    <citation type="journal article" date="2019" name="G3 (Bethesda)">
        <title>Hybrid Assembly of the Genome of the Entomopathogenic Nematode Steinernema carpocapsae Identifies the X-Chromosome.</title>
        <authorList>
            <person name="Serra L."/>
            <person name="Macchietto M."/>
            <person name="Macias-Munoz A."/>
            <person name="McGill C.J."/>
            <person name="Rodriguez I.M."/>
            <person name="Rodriguez B."/>
            <person name="Murad R."/>
            <person name="Mortazavi A."/>
        </authorList>
    </citation>
    <scope>NUCLEOTIDE SEQUENCE [LARGE SCALE GENOMIC DNA]</scope>
    <source>
        <strain evidence="2 3">ALL</strain>
    </source>
</reference>
<dbReference type="PANTHER" id="PTHR15237">
    <property type="entry name" value="DNA REPAIR PROTEIN RAD9"/>
    <property type="match status" value="1"/>
</dbReference>
<feature type="compositionally biased region" description="Basic and acidic residues" evidence="1">
    <location>
        <begin position="262"/>
        <end position="271"/>
    </location>
</feature>
<evidence type="ECO:0000313" key="2">
    <source>
        <dbReference type="EMBL" id="TKR64310.1"/>
    </source>
</evidence>
<dbReference type="GO" id="GO:0000076">
    <property type="term" value="P:DNA replication checkpoint signaling"/>
    <property type="evidence" value="ECO:0007669"/>
    <property type="project" value="TreeGrafter"/>
</dbReference>
<feature type="region of interest" description="Disordered" evidence="1">
    <location>
        <begin position="241"/>
        <end position="308"/>
    </location>
</feature>
<feature type="region of interest" description="Disordered" evidence="1">
    <location>
        <begin position="150"/>
        <end position="206"/>
    </location>
</feature>
<sequence>MPNVVKGLPNIFLKAMGSANAYFDTIIDCNMNDRMYFKRFLPPDDVQAKVMKREAYIPVNDLEKYKIRVKAEISIGTKEFMAILLYAEANNVSVMDILFGEPGQPLIIVISETPEDFSAEFQISTVEGECSNYTRTENLSNASFSVSQLDMSNHRPDQRIQAKKRKTPVVVTEPVTRMPRLSFDPQRPSTSAAASEAAHNDSFNDDDDEELLSVVTEMSIRHNQLTQATQQRTQQSVIVIEDEEDEDVQPIKRHSPGANRTHRVESSHELDDPINDSAIQAISLPQNHDPVRASAGQSDAQIRVDHAQ</sequence>
<dbReference type="Proteomes" id="UP000298663">
    <property type="component" value="Unassembled WGS sequence"/>
</dbReference>
<proteinExistence type="predicted"/>
<dbReference type="InterPro" id="IPR007268">
    <property type="entry name" value="Rad9/Ddc1"/>
</dbReference>
<organism evidence="2 3">
    <name type="scientific">Steinernema carpocapsae</name>
    <name type="common">Entomopathogenic nematode</name>
    <dbReference type="NCBI Taxonomy" id="34508"/>
    <lineage>
        <taxon>Eukaryota</taxon>
        <taxon>Metazoa</taxon>
        <taxon>Ecdysozoa</taxon>
        <taxon>Nematoda</taxon>
        <taxon>Chromadorea</taxon>
        <taxon>Rhabditida</taxon>
        <taxon>Tylenchina</taxon>
        <taxon>Panagrolaimomorpha</taxon>
        <taxon>Strongyloidoidea</taxon>
        <taxon>Steinernematidae</taxon>
        <taxon>Steinernema</taxon>
    </lineage>
</organism>
<dbReference type="EMBL" id="AZBU02000009">
    <property type="protein sequence ID" value="TKR64310.1"/>
    <property type="molecule type" value="Genomic_DNA"/>
</dbReference>
<dbReference type="GO" id="GO:0030896">
    <property type="term" value="C:checkpoint clamp complex"/>
    <property type="evidence" value="ECO:0007669"/>
    <property type="project" value="InterPro"/>
</dbReference>
<reference evidence="2 3" key="1">
    <citation type="journal article" date="2015" name="Genome Biol.">
        <title>Comparative genomics of Steinernema reveals deeply conserved gene regulatory networks.</title>
        <authorList>
            <person name="Dillman A.R."/>
            <person name="Macchietto M."/>
            <person name="Porter C.F."/>
            <person name="Rogers A."/>
            <person name="Williams B."/>
            <person name="Antoshechkin I."/>
            <person name="Lee M.M."/>
            <person name="Goodwin Z."/>
            <person name="Lu X."/>
            <person name="Lewis E.E."/>
            <person name="Goodrich-Blair H."/>
            <person name="Stock S.P."/>
            <person name="Adams B.J."/>
            <person name="Sternberg P.W."/>
            <person name="Mortazavi A."/>
        </authorList>
    </citation>
    <scope>NUCLEOTIDE SEQUENCE [LARGE SCALE GENOMIC DNA]</scope>
    <source>
        <strain evidence="2 3">ALL</strain>
    </source>
</reference>
<dbReference type="GO" id="GO:0031573">
    <property type="term" value="P:mitotic intra-S DNA damage checkpoint signaling"/>
    <property type="evidence" value="ECO:0007669"/>
    <property type="project" value="TreeGrafter"/>
</dbReference>
<feature type="compositionally biased region" description="Polar residues" evidence="1">
    <location>
        <begin position="277"/>
        <end position="286"/>
    </location>
</feature>
<dbReference type="PANTHER" id="PTHR15237:SF0">
    <property type="entry name" value="CELL CYCLE CHECKPOINT CONTROL PROTEIN"/>
    <property type="match status" value="1"/>
</dbReference>
<gene>
    <name evidence="2" type="ORF">L596_024869</name>
</gene>
<dbReference type="Pfam" id="PF04139">
    <property type="entry name" value="Rad9"/>
    <property type="match status" value="1"/>
</dbReference>
<name>A0A4U5M621_STECR</name>
<protein>
    <submittedName>
        <fullName evidence="2">Uncharacterized protein</fullName>
    </submittedName>
</protein>